<reference evidence="3" key="1">
    <citation type="submission" date="2023-07" db="EMBL/GenBank/DDBJ databases">
        <title>Novel species in the genus Lipingzhangella isolated from Sambhar Salt Lake.</title>
        <authorList>
            <person name="Jiya N."/>
            <person name="Kajale S."/>
            <person name="Sharma A."/>
        </authorList>
    </citation>
    <scope>NUCLEOTIDE SEQUENCE [LARGE SCALE GENOMIC DNA]</scope>
    <source>
        <strain evidence="3">LS1_29</strain>
    </source>
</reference>
<evidence type="ECO:0000313" key="2">
    <source>
        <dbReference type="EMBL" id="MDS1272090.1"/>
    </source>
</evidence>
<sequence length="81" mass="8554">MPWSPTPRASGGVCGLAVAAWDRMYATRDEGTDAGVVEQVRSRLCARVAVPDTAESTKRGPGPEGGWGQGRVDLVWSLTVP</sequence>
<gene>
    <name evidence="2" type="ORF">RIF23_17510</name>
</gene>
<keyword evidence="3" id="KW-1185">Reference proteome</keyword>
<protein>
    <submittedName>
        <fullName evidence="2">Uncharacterized protein</fullName>
    </submittedName>
</protein>
<name>A0ABU2HBA0_9ACTN</name>
<comment type="caution">
    <text evidence="2">The sequence shown here is derived from an EMBL/GenBank/DDBJ whole genome shotgun (WGS) entry which is preliminary data.</text>
</comment>
<organism evidence="2 3">
    <name type="scientific">Lipingzhangella rawalii</name>
    <dbReference type="NCBI Taxonomy" id="2055835"/>
    <lineage>
        <taxon>Bacteria</taxon>
        <taxon>Bacillati</taxon>
        <taxon>Actinomycetota</taxon>
        <taxon>Actinomycetes</taxon>
        <taxon>Streptosporangiales</taxon>
        <taxon>Nocardiopsidaceae</taxon>
        <taxon>Lipingzhangella</taxon>
    </lineage>
</organism>
<feature type="region of interest" description="Disordered" evidence="1">
    <location>
        <begin position="52"/>
        <end position="81"/>
    </location>
</feature>
<proteinExistence type="predicted"/>
<evidence type="ECO:0000256" key="1">
    <source>
        <dbReference type="SAM" id="MobiDB-lite"/>
    </source>
</evidence>
<evidence type="ECO:0000313" key="3">
    <source>
        <dbReference type="Proteomes" id="UP001250214"/>
    </source>
</evidence>
<dbReference type="EMBL" id="JAVLVT010000010">
    <property type="protein sequence ID" value="MDS1272090.1"/>
    <property type="molecule type" value="Genomic_DNA"/>
</dbReference>
<accession>A0ABU2HBA0</accession>
<dbReference type="Proteomes" id="UP001250214">
    <property type="component" value="Unassembled WGS sequence"/>
</dbReference>